<name>A0A0E9WTU5_ANGAN</name>
<dbReference type="AlphaFoldDB" id="A0A0E9WTU5"/>
<evidence type="ECO:0000256" key="1">
    <source>
        <dbReference type="SAM" id="Phobius"/>
    </source>
</evidence>
<feature type="transmembrane region" description="Helical" evidence="1">
    <location>
        <begin position="15"/>
        <end position="35"/>
    </location>
</feature>
<reference evidence="2" key="2">
    <citation type="journal article" date="2015" name="Fish Shellfish Immunol.">
        <title>Early steps in the European eel (Anguilla anguilla)-Vibrio vulnificus interaction in the gills: Role of the RtxA13 toxin.</title>
        <authorList>
            <person name="Callol A."/>
            <person name="Pajuelo D."/>
            <person name="Ebbesson L."/>
            <person name="Teles M."/>
            <person name="MacKenzie S."/>
            <person name="Amaro C."/>
        </authorList>
    </citation>
    <scope>NUCLEOTIDE SEQUENCE</scope>
</reference>
<reference evidence="2" key="1">
    <citation type="submission" date="2014-11" db="EMBL/GenBank/DDBJ databases">
        <authorList>
            <person name="Amaro Gonzalez C."/>
        </authorList>
    </citation>
    <scope>NUCLEOTIDE SEQUENCE</scope>
</reference>
<evidence type="ECO:0000313" key="2">
    <source>
        <dbReference type="EMBL" id="JAH93711.1"/>
    </source>
</evidence>
<keyword evidence="1" id="KW-0472">Membrane</keyword>
<accession>A0A0E9WTU5</accession>
<keyword evidence="1" id="KW-0812">Transmembrane</keyword>
<protein>
    <submittedName>
        <fullName evidence="2">Uncharacterized protein</fullName>
    </submittedName>
</protein>
<proteinExistence type="predicted"/>
<sequence>MASVVYQILYKTEQIFNFGGDYFTILLLHGTTLHIYRKSYRSHFIRWFSKFSVVQFRFFAMVNYADQSSSMRL</sequence>
<organism evidence="2">
    <name type="scientific">Anguilla anguilla</name>
    <name type="common">European freshwater eel</name>
    <name type="synonym">Muraena anguilla</name>
    <dbReference type="NCBI Taxonomy" id="7936"/>
    <lineage>
        <taxon>Eukaryota</taxon>
        <taxon>Metazoa</taxon>
        <taxon>Chordata</taxon>
        <taxon>Craniata</taxon>
        <taxon>Vertebrata</taxon>
        <taxon>Euteleostomi</taxon>
        <taxon>Actinopterygii</taxon>
        <taxon>Neopterygii</taxon>
        <taxon>Teleostei</taxon>
        <taxon>Anguilliformes</taxon>
        <taxon>Anguillidae</taxon>
        <taxon>Anguilla</taxon>
    </lineage>
</organism>
<keyword evidence="1" id="KW-1133">Transmembrane helix</keyword>
<dbReference type="EMBL" id="GBXM01014866">
    <property type="protein sequence ID" value="JAH93711.1"/>
    <property type="molecule type" value="Transcribed_RNA"/>
</dbReference>